<dbReference type="AlphaFoldDB" id="A0A426ZE21"/>
<evidence type="ECO:0000313" key="2">
    <source>
        <dbReference type="Proteomes" id="UP000287651"/>
    </source>
</evidence>
<sequence length="130" mass="14255">MPTRDCAASAIGWSGISGFRSSLQGLWVDCVVLSSGGAAPIDPTVTDALVAMQFFFNIDSVVMTRWLMEVRKNYFVPPEYELHAPLPGERPYDAFLSGFNLSTDALEAGLRFLLYPVIEACLEGWQISSS</sequence>
<accession>A0A426ZE21</accession>
<comment type="caution">
    <text evidence="1">The sequence shown here is derived from an EMBL/GenBank/DDBJ whole genome shotgun (WGS) entry which is preliminary data.</text>
</comment>
<protein>
    <submittedName>
        <fullName evidence="1">Uncharacterized protein</fullName>
    </submittedName>
</protein>
<reference evidence="1 2" key="1">
    <citation type="journal article" date="2014" name="Agronomy (Basel)">
        <title>A Draft Genome Sequence for Ensete ventricosum, the Drought-Tolerant Tree Against Hunger.</title>
        <authorList>
            <person name="Harrison J."/>
            <person name="Moore K.A."/>
            <person name="Paszkiewicz K."/>
            <person name="Jones T."/>
            <person name="Grant M."/>
            <person name="Ambacheew D."/>
            <person name="Muzemil S."/>
            <person name="Studholme D.J."/>
        </authorList>
    </citation>
    <scope>NUCLEOTIDE SEQUENCE [LARGE SCALE GENOMIC DNA]</scope>
</reference>
<dbReference type="Proteomes" id="UP000287651">
    <property type="component" value="Unassembled WGS sequence"/>
</dbReference>
<dbReference type="EMBL" id="AMZH03007061">
    <property type="protein sequence ID" value="RRT62255.1"/>
    <property type="molecule type" value="Genomic_DNA"/>
</dbReference>
<name>A0A426ZE21_ENSVE</name>
<evidence type="ECO:0000313" key="1">
    <source>
        <dbReference type="EMBL" id="RRT62255.1"/>
    </source>
</evidence>
<proteinExistence type="predicted"/>
<organism evidence="1 2">
    <name type="scientific">Ensete ventricosum</name>
    <name type="common">Abyssinian banana</name>
    <name type="synonym">Musa ensete</name>
    <dbReference type="NCBI Taxonomy" id="4639"/>
    <lineage>
        <taxon>Eukaryota</taxon>
        <taxon>Viridiplantae</taxon>
        <taxon>Streptophyta</taxon>
        <taxon>Embryophyta</taxon>
        <taxon>Tracheophyta</taxon>
        <taxon>Spermatophyta</taxon>
        <taxon>Magnoliopsida</taxon>
        <taxon>Liliopsida</taxon>
        <taxon>Zingiberales</taxon>
        <taxon>Musaceae</taxon>
        <taxon>Ensete</taxon>
    </lineage>
</organism>
<gene>
    <name evidence="1" type="ORF">B296_00043530</name>
</gene>